<keyword evidence="3" id="KW-1185">Reference proteome</keyword>
<sequence length="386" mass="42285">MSQNTLAASLQPAPPGRGIHAIGGEEGGPGLSAVGDPGFNLRPDDLHFSTSVEPYFNALVQGAMGGNGEVQLQEAYLESRTSPGGWQLKVGRFRSDLGYPHRKHPGQWGYSQGHVPYWFLKKPFYLRDTGIQLTWKPGTDYHARIGVEAFQGDEELLTRFDGASVLKGAGLGEELVDRHGEPKDGPRLFTAFAEVAPDIGAKQELQGSVYGVFSTDHQELNYDPSTELLKGDYWMAGTNWAYGLSNPTPFGKGKLKLTAEYLYSVKDLDVAYHGEDPAQVGTEEEGSQEGYYLQARYGFEPNLKADVRLEVVGLVSGKGQESMAGSETWSSSSHIAAQGTWSPTEHSSLRVRWSLSDIEQGSYENSSNRVFLQYNMDLGHHQGGFL</sequence>
<evidence type="ECO:0008006" key="4">
    <source>
        <dbReference type="Google" id="ProtNLM"/>
    </source>
</evidence>
<gene>
    <name evidence="2" type="ORF">ACERLL_05210</name>
</gene>
<dbReference type="SUPFAM" id="SSF56935">
    <property type="entry name" value="Porins"/>
    <property type="match status" value="1"/>
</dbReference>
<accession>A0ABV4TVU5</accession>
<dbReference type="EMBL" id="JBGUAW010000003">
    <property type="protein sequence ID" value="MFA9460220.1"/>
    <property type="molecule type" value="Genomic_DNA"/>
</dbReference>
<feature type="region of interest" description="Disordered" evidence="1">
    <location>
        <begin position="1"/>
        <end position="36"/>
    </location>
</feature>
<name>A0ABV4TVU5_9GAMM</name>
<proteinExistence type="predicted"/>
<dbReference type="Proteomes" id="UP001575181">
    <property type="component" value="Unassembled WGS sequence"/>
</dbReference>
<evidence type="ECO:0000313" key="2">
    <source>
        <dbReference type="EMBL" id="MFA9460220.1"/>
    </source>
</evidence>
<organism evidence="2 3">
    <name type="scientific">Thiohalorhabdus methylotrophus</name>
    <dbReference type="NCBI Taxonomy" id="3242694"/>
    <lineage>
        <taxon>Bacteria</taxon>
        <taxon>Pseudomonadati</taxon>
        <taxon>Pseudomonadota</taxon>
        <taxon>Gammaproteobacteria</taxon>
        <taxon>Thiohalorhabdales</taxon>
        <taxon>Thiohalorhabdaceae</taxon>
        <taxon>Thiohalorhabdus</taxon>
    </lineage>
</organism>
<comment type="caution">
    <text evidence="2">The sequence shown here is derived from an EMBL/GenBank/DDBJ whole genome shotgun (WGS) entry which is preliminary data.</text>
</comment>
<evidence type="ECO:0000313" key="3">
    <source>
        <dbReference type="Proteomes" id="UP001575181"/>
    </source>
</evidence>
<dbReference type="RefSeq" id="WP_373655004.1">
    <property type="nucleotide sequence ID" value="NZ_JBGUAW010000003.1"/>
</dbReference>
<protein>
    <recommendedName>
        <fullName evidence="4">Capsule assembly protein Wzi</fullName>
    </recommendedName>
</protein>
<evidence type="ECO:0000256" key="1">
    <source>
        <dbReference type="SAM" id="MobiDB-lite"/>
    </source>
</evidence>
<reference evidence="2 3" key="1">
    <citation type="submission" date="2024-08" db="EMBL/GenBank/DDBJ databases">
        <title>Whole-genome sequencing of halo(alkali)philic microorganisms from hypersaline lakes.</title>
        <authorList>
            <person name="Sorokin D.Y."/>
            <person name="Merkel A.Y."/>
            <person name="Messina E."/>
            <person name="Yakimov M."/>
        </authorList>
    </citation>
    <scope>NUCLEOTIDE SEQUENCE [LARGE SCALE GENOMIC DNA]</scope>
    <source>
        <strain evidence="2 3">Cl-TMA</strain>
    </source>
</reference>